<dbReference type="InterPro" id="IPR008920">
    <property type="entry name" value="TF_FadR/GntR_C"/>
</dbReference>
<dbReference type="AlphaFoldDB" id="A0A4U0RA95"/>
<name>A0A4U0RA95_9RHOB</name>
<evidence type="ECO:0000256" key="1">
    <source>
        <dbReference type="ARBA" id="ARBA00023015"/>
    </source>
</evidence>
<gene>
    <name evidence="5" type="ORF">FA743_11385</name>
</gene>
<dbReference type="GO" id="GO:0003700">
    <property type="term" value="F:DNA-binding transcription factor activity"/>
    <property type="evidence" value="ECO:0007669"/>
    <property type="project" value="InterPro"/>
</dbReference>
<keyword evidence="1" id="KW-0805">Transcription regulation</keyword>
<organism evidence="5 6">
    <name type="scientific">Paracoccus gahaiensis</name>
    <dbReference type="NCBI Taxonomy" id="1706839"/>
    <lineage>
        <taxon>Bacteria</taxon>
        <taxon>Pseudomonadati</taxon>
        <taxon>Pseudomonadota</taxon>
        <taxon>Alphaproteobacteria</taxon>
        <taxon>Rhodobacterales</taxon>
        <taxon>Paracoccaceae</taxon>
        <taxon>Paracoccus</taxon>
    </lineage>
</organism>
<dbReference type="PROSITE" id="PS50949">
    <property type="entry name" value="HTH_GNTR"/>
    <property type="match status" value="1"/>
</dbReference>
<evidence type="ECO:0000259" key="4">
    <source>
        <dbReference type="PROSITE" id="PS50949"/>
    </source>
</evidence>
<dbReference type="Pfam" id="PF07729">
    <property type="entry name" value="FCD"/>
    <property type="match status" value="1"/>
</dbReference>
<dbReference type="GO" id="GO:0003677">
    <property type="term" value="F:DNA binding"/>
    <property type="evidence" value="ECO:0007669"/>
    <property type="project" value="UniProtKB-KW"/>
</dbReference>
<protein>
    <submittedName>
        <fullName evidence="5">GntR family transcriptional regulator</fullName>
    </submittedName>
</protein>
<dbReference type="SMART" id="SM00895">
    <property type="entry name" value="FCD"/>
    <property type="match status" value="1"/>
</dbReference>
<accession>A0A4U0RA95</accession>
<evidence type="ECO:0000256" key="2">
    <source>
        <dbReference type="ARBA" id="ARBA00023125"/>
    </source>
</evidence>
<proteinExistence type="predicted"/>
<evidence type="ECO:0000313" key="5">
    <source>
        <dbReference type="EMBL" id="TJZ91390.1"/>
    </source>
</evidence>
<dbReference type="Pfam" id="PF00392">
    <property type="entry name" value="GntR"/>
    <property type="match status" value="1"/>
</dbReference>
<comment type="caution">
    <text evidence="5">The sequence shown here is derived from an EMBL/GenBank/DDBJ whole genome shotgun (WGS) entry which is preliminary data.</text>
</comment>
<dbReference type="SUPFAM" id="SSF46785">
    <property type="entry name" value="Winged helix' DNA-binding domain"/>
    <property type="match status" value="1"/>
</dbReference>
<dbReference type="InterPro" id="IPR000524">
    <property type="entry name" value="Tscrpt_reg_HTH_GntR"/>
</dbReference>
<dbReference type="SUPFAM" id="SSF48008">
    <property type="entry name" value="GntR ligand-binding domain-like"/>
    <property type="match status" value="1"/>
</dbReference>
<evidence type="ECO:0000256" key="3">
    <source>
        <dbReference type="ARBA" id="ARBA00023163"/>
    </source>
</evidence>
<dbReference type="SMART" id="SM00345">
    <property type="entry name" value="HTH_GNTR"/>
    <property type="match status" value="1"/>
</dbReference>
<dbReference type="Gene3D" id="1.10.10.10">
    <property type="entry name" value="Winged helix-like DNA-binding domain superfamily/Winged helix DNA-binding domain"/>
    <property type="match status" value="1"/>
</dbReference>
<dbReference type="CDD" id="cd07377">
    <property type="entry name" value="WHTH_GntR"/>
    <property type="match status" value="1"/>
</dbReference>
<dbReference type="InterPro" id="IPR011711">
    <property type="entry name" value="GntR_C"/>
</dbReference>
<sequence length="231" mass="25977">MDHLDMSDQGEQRIERLPLHEAILNRLRDMIIEGHLPPGARLNEGQIGLQLGVSRTPLREAIKYLASEGLVELIPSRGAVVKTFGAKEVRDMLEVVRMLEQQAGALACQLADDAGIARIRNLHDDMLAHYARRDRLAYYKVNQAIHTGIVALARNEALSDVHARLQTRLKRVRFIGHEGAEKWASAVTEHEEMIAALEARDAPRLTEILGRHLRLAWDRVRHDIPGAPEVD</sequence>
<keyword evidence="3" id="KW-0804">Transcription</keyword>
<keyword evidence="6" id="KW-1185">Reference proteome</keyword>
<keyword evidence="2" id="KW-0238">DNA-binding</keyword>
<dbReference type="OrthoDB" id="7834120at2"/>
<dbReference type="EMBL" id="SUNI01000010">
    <property type="protein sequence ID" value="TJZ91390.1"/>
    <property type="molecule type" value="Genomic_DNA"/>
</dbReference>
<dbReference type="RefSeq" id="WP_136886230.1">
    <property type="nucleotide sequence ID" value="NZ_SUNI01000010.1"/>
</dbReference>
<evidence type="ECO:0000313" key="6">
    <source>
        <dbReference type="Proteomes" id="UP000309747"/>
    </source>
</evidence>
<feature type="domain" description="HTH gntR-type" evidence="4">
    <location>
        <begin position="17"/>
        <end position="84"/>
    </location>
</feature>
<reference evidence="5 6" key="1">
    <citation type="submission" date="2019-04" db="EMBL/GenBank/DDBJ databases">
        <authorList>
            <person name="Li J."/>
        </authorList>
    </citation>
    <scope>NUCLEOTIDE SEQUENCE [LARGE SCALE GENOMIC DNA]</scope>
    <source>
        <strain evidence="5 6">KCTC 42687</strain>
    </source>
</reference>
<dbReference type="PANTHER" id="PTHR43537:SF50">
    <property type="entry name" value="TRANSCRIPTIONAL REGULATORY PROTEIN"/>
    <property type="match status" value="1"/>
</dbReference>
<dbReference type="InterPro" id="IPR036390">
    <property type="entry name" value="WH_DNA-bd_sf"/>
</dbReference>
<dbReference type="Proteomes" id="UP000309747">
    <property type="component" value="Unassembled WGS sequence"/>
</dbReference>
<dbReference type="InterPro" id="IPR036388">
    <property type="entry name" value="WH-like_DNA-bd_sf"/>
</dbReference>
<dbReference type="Gene3D" id="1.20.120.530">
    <property type="entry name" value="GntR ligand-binding domain-like"/>
    <property type="match status" value="1"/>
</dbReference>
<dbReference type="PANTHER" id="PTHR43537">
    <property type="entry name" value="TRANSCRIPTIONAL REGULATOR, GNTR FAMILY"/>
    <property type="match status" value="1"/>
</dbReference>